<feature type="domain" description="Sulfotransferase" evidence="6">
    <location>
        <begin position="35"/>
        <end position="278"/>
    </location>
</feature>
<name>A0AA97KGD8_EUBMA</name>
<keyword evidence="3" id="KW-0963">Cytoplasm</keyword>
<evidence type="ECO:0000313" key="8">
    <source>
        <dbReference type="RefSeq" id="XP_054854726.1"/>
    </source>
</evidence>
<accession>A0AA97KGD8</accession>
<keyword evidence="4 5" id="KW-0808">Transferase</keyword>
<gene>
    <name evidence="8" type="primary">LOC129342838</name>
</gene>
<dbReference type="Gene3D" id="3.40.50.300">
    <property type="entry name" value="P-loop containing nucleotide triphosphate hydrolases"/>
    <property type="match status" value="1"/>
</dbReference>
<comment type="similarity">
    <text evidence="2 5">Belongs to the sulfotransferase 1 family.</text>
</comment>
<dbReference type="SUPFAM" id="SSF52540">
    <property type="entry name" value="P-loop containing nucleoside triphosphate hydrolases"/>
    <property type="match status" value="1"/>
</dbReference>
<dbReference type="FunFam" id="3.40.50.300:FF:000433">
    <property type="entry name" value="Estrogen sulfotransferase"/>
    <property type="match status" value="1"/>
</dbReference>
<dbReference type="InterPro" id="IPR027417">
    <property type="entry name" value="P-loop_NTPase"/>
</dbReference>
<evidence type="ECO:0000256" key="5">
    <source>
        <dbReference type="RuleBase" id="RU361155"/>
    </source>
</evidence>
<dbReference type="GO" id="GO:0005737">
    <property type="term" value="C:cytoplasm"/>
    <property type="evidence" value="ECO:0007669"/>
    <property type="project" value="UniProtKB-SubCell"/>
</dbReference>
<dbReference type="GO" id="GO:0008146">
    <property type="term" value="F:sulfotransferase activity"/>
    <property type="evidence" value="ECO:0007669"/>
    <property type="project" value="InterPro"/>
</dbReference>
<dbReference type="InterPro" id="IPR000863">
    <property type="entry name" value="Sulfotransferase_dom"/>
</dbReference>
<dbReference type="Pfam" id="PF00685">
    <property type="entry name" value="Sulfotransfer_1"/>
    <property type="match status" value="1"/>
</dbReference>
<evidence type="ECO:0000256" key="2">
    <source>
        <dbReference type="ARBA" id="ARBA00005771"/>
    </source>
</evidence>
<protein>
    <recommendedName>
        <fullName evidence="5">Sulfotransferase</fullName>
        <ecNumber evidence="5">2.8.2.-</ecNumber>
    </recommendedName>
</protein>
<evidence type="ECO:0000313" key="7">
    <source>
        <dbReference type="Proteomes" id="UP001190640"/>
    </source>
</evidence>
<comment type="subcellular location">
    <subcellularLocation>
        <location evidence="1">Cytoplasm</location>
    </subcellularLocation>
</comment>
<evidence type="ECO:0000256" key="3">
    <source>
        <dbReference type="ARBA" id="ARBA00022490"/>
    </source>
</evidence>
<sequence>MPLRTYLNYKGIPLPTEGFSEESLSFTENEFQMLDDDTVVVTYPKSGTIWMSEILGLIWHNGDPAWVRSAIVWDRMPWIETVDGLKIALESPPPRLLASHLPFQLFPKSFLHSKAKVIYTMRDPRDVLISHYHFSKILKVLKEPGTVAEFLETFLKGNVIYGSWFDHIKGWMQMKDKPNFFWITYEELQQDLRASVERICHFLGKELNSHQIDAVVENASFKRMQDNKMSNLSTLPEEMMDHKEGKFMRKGICGDWKNHLTVAQKEHFDRVYQENMRGVNMTFPWE</sequence>
<evidence type="ECO:0000256" key="4">
    <source>
        <dbReference type="ARBA" id="ARBA00022679"/>
    </source>
</evidence>
<evidence type="ECO:0000256" key="1">
    <source>
        <dbReference type="ARBA" id="ARBA00004496"/>
    </source>
</evidence>
<reference evidence="8" key="1">
    <citation type="submission" date="2025-08" db="UniProtKB">
        <authorList>
            <consortium name="RefSeq"/>
        </authorList>
    </citation>
    <scope>IDENTIFICATION</scope>
    <source>
        <tissue evidence="8">Blood</tissue>
    </source>
</reference>
<proteinExistence type="inferred from homology"/>
<dbReference type="Proteomes" id="UP001190640">
    <property type="component" value="Chromosome 15"/>
</dbReference>
<evidence type="ECO:0000259" key="6">
    <source>
        <dbReference type="Pfam" id="PF00685"/>
    </source>
</evidence>
<dbReference type="RefSeq" id="XP_054854726.1">
    <property type="nucleotide sequence ID" value="XM_054998751.1"/>
</dbReference>
<keyword evidence="7" id="KW-1185">Reference proteome</keyword>
<dbReference type="EC" id="2.8.2.-" evidence="5"/>
<dbReference type="AlphaFoldDB" id="A0AA97KGD8"/>
<dbReference type="PANTHER" id="PTHR11783">
    <property type="entry name" value="SULFOTRANSFERASE SULT"/>
    <property type="match status" value="1"/>
</dbReference>
<organism evidence="7 8">
    <name type="scientific">Eublepharis macularius</name>
    <name type="common">Leopard gecko</name>
    <name type="synonym">Cyrtodactylus macularius</name>
    <dbReference type="NCBI Taxonomy" id="481883"/>
    <lineage>
        <taxon>Eukaryota</taxon>
        <taxon>Metazoa</taxon>
        <taxon>Chordata</taxon>
        <taxon>Craniata</taxon>
        <taxon>Vertebrata</taxon>
        <taxon>Euteleostomi</taxon>
        <taxon>Lepidosauria</taxon>
        <taxon>Squamata</taxon>
        <taxon>Bifurcata</taxon>
        <taxon>Gekkota</taxon>
        <taxon>Eublepharidae</taxon>
        <taxon>Eublepharinae</taxon>
        <taxon>Eublepharis</taxon>
    </lineage>
</organism>
<dbReference type="KEGG" id="emc:129342838"/>
<dbReference type="GeneID" id="129342838"/>